<evidence type="ECO:0000313" key="2">
    <source>
        <dbReference type="Proteomes" id="UP000286482"/>
    </source>
</evidence>
<proteinExistence type="predicted"/>
<dbReference type="Proteomes" id="UP000286482">
    <property type="component" value="Unassembled WGS sequence"/>
</dbReference>
<keyword evidence="2" id="KW-1185">Reference proteome</keyword>
<accession>A0A420EI03</accession>
<dbReference type="PROSITE" id="PS51257">
    <property type="entry name" value="PROKAR_LIPOPROTEIN"/>
    <property type="match status" value="1"/>
</dbReference>
<organism evidence="1 2">
    <name type="scientific">Alginatibacterium sediminis</name>
    <dbReference type="NCBI Taxonomy" id="2164068"/>
    <lineage>
        <taxon>Bacteria</taxon>
        <taxon>Pseudomonadati</taxon>
        <taxon>Pseudomonadota</taxon>
        <taxon>Gammaproteobacteria</taxon>
        <taxon>Alteromonadales</taxon>
        <taxon>Alteromonadaceae</taxon>
        <taxon>Alginatibacterium</taxon>
    </lineage>
</organism>
<dbReference type="OrthoDB" id="7272387at2"/>
<evidence type="ECO:0000313" key="1">
    <source>
        <dbReference type="EMBL" id="RKF20371.1"/>
    </source>
</evidence>
<protein>
    <submittedName>
        <fullName evidence="1">Glycine zipper 2TM domain-containing protein</fullName>
    </submittedName>
</protein>
<dbReference type="EMBL" id="RAQO01000004">
    <property type="protein sequence ID" value="RKF20371.1"/>
    <property type="molecule type" value="Genomic_DNA"/>
</dbReference>
<sequence>MQTSIRTTFITGAIVLGLSGCAATGEQHRADSYNVDAINTQVEAKTIEIVAILPAKVAVDNSANKENAQMAGAIIGALVGAAAGSESNSRYGTAAGGVAGAGVGSAIGSTVEDTTMVDGVQLTYRQEVIEDIETVVDGKRAVETVKHKKTFISAQVGAMCEFKNGVALLVTTVRNETRIQPNNACLASDSAS</sequence>
<reference evidence="1 2" key="1">
    <citation type="submission" date="2018-09" db="EMBL/GenBank/DDBJ databases">
        <authorList>
            <person name="Wang Z."/>
        </authorList>
    </citation>
    <scope>NUCLEOTIDE SEQUENCE [LARGE SCALE GENOMIC DNA]</scope>
    <source>
        <strain evidence="1 2">ALS 81</strain>
    </source>
</reference>
<gene>
    <name evidence="1" type="ORF">DBZ36_08005</name>
</gene>
<dbReference type="AlphaFoldDB" id="A0A420EI03"/>
<comment type="caution">
    <text evidence="1">The sequence shown here is derived from an EMBL/GenBank/DDBJ whole genome shotgun (WGS) entry which is preliminary data.</text>
</comment>
<name>A0A420EI03_9ALTE</name>
<dbReference type="RefSeq" id="WP_120354375.1">
    <property type="nucleotide sequence ID" value="NZ_RAQO01000004.1"/>
</dbReference>